<evidence type="ECO:0000256" key="2">
    <source>
        <dbReference type="PROSITE-ProRule" id="PRU00176"/>
    </source>
</evidence>
<dbReference type="GO" id="GO:0003729">
    <property type="term" value="F:mRNA binding"/>
    <property type="evidence" value="ECO:0007669"/>
    <property type="project" value="TreeGrafter"/>
</dbReference>
<accession>A0A7J9K3I9</accession>
<dbReference type="InterPro" id="IPR035979">
    <property type="entry name" value="RBD_domain_sf"/>
</dbReference>
<dbReference type="EMBL" id="JABFAE010000011">
    <property type="protein sequence ID" value="MBA0841008.1"/>
    <property type="molecule type" value="Genomic_DNA"/>
</dbReference>
<dbReference type="Gene3D" id="3.30.70.330">
    <property type="match status" value="1"/>
</dbReference>
<gene>
    <name evidence="5" type="ORF">Goarm_003536</name>
</gene>
<evidence type="ECO:0000256" key="1">
    <source>
        <dbReference type="ARBA" id="ARBA00022884"/>
    </source>
</evidence>
<proteinExistence type="predicted"/>
<comment type="caution">
    <text evidence="5">The sequence shown here is derived from an EMBL/GenBank/DDBJ whole genome shotgun (WGS) entry which is preliminary data.</text>
</comment>
<organism evidence="5 6">
    <name type="scientific">Gossypium armourianum</name>
    <dbReference type="NCBI Taxonomy" id="34283"/>
    <lineage>
        <taxon>Eukaryota</taxon>
        <taxon>Viridiplantae</taxon>
        <taxon>Streptophyta</taxon>
        <taxon>Embryophyta</taxon>
        <taxon>Tracheophyta</taxon>
        <taxon>Spermatophyta</taxon>
        <taxon>Magnoliopsida</taxon>
        <taxon>eudicotyledons</taxon>
        <taxon>Gunneridae</taxon>
        <taxon>Pentapetalae</taxon>
        <taxon>rosids</taxon>
        <taxon>malvids</taxon>
        <taxon>Malvales</taxon>
        <taxon>Malvaceae</taxon>
        <taxon>Malvoideae</taxon>
        <taxon>Gossypium</taxon>
    </lineage>
</organism>
<dbReference type="PANTHER" id="PTHR48025:SF1">
    <property type="entry name" value="RRM DOMAIN-CONTAINING PROTEIN"/>
    <property type="match status" value="1"/>
</dbReference>
<dbReference type="SMART" id="SM00360">
    <property type="entry name" value="RRM"/>
    <property type="match status" value="1"/>
</dbReference>
<dbReference type="InterPro" id="IPR012677">
    <property type="entry name" value="Nucleotide-bd_a/b_plait_sf"/>
</dbReference>
<name>A0A7J9K3I9_9ROSI</name>
<keyword evidence="6" id="KW-1185">Reference proteome</keyword>
<feature type="non-terminal residue" evidence="5">
    <location>
        <position position="262"/>
    </location>
</feature>
<protein>
    <recommendedName>
        <fullName evidence="4">RRM domain-containing protein</fullName>
    </recommendedName>
</protein>
<feature type="domain" description="RRM" evidence="4">
    <location>
        <begin position="7"/>
        <end position="77"/>
    </location>
</feature>
<evidence type="ECO:0000259" key="4">
    <source>
        <dbReference type="PROSITE" id="PS50102"/>
    </source>
</evidence>
<evidence type="ECO:0000313" key="6">
    <source>
        <dbReference type="Proteomes" id="UP000593575"/>
    </source>
</evidence>
<dbReference type="InterPro" id="IPR000504">
    <property type="entry name" value="RRM_dom"/>
</dbReference>
<dbReference type="AlphaFoldDB" id="A0A7J9K3I9"/>
<keyword evidence="1 2" id="KW-0694">RNA-binding</keyword>
<dbReference type="PROSITE" id="PS50102">
    <property type="entry name" value="RRM"/>
    <property type="match status" value="1"/>
</dbReference>
<sequence length="262" mass="30377">MHRKGPIIAFVHNIPMTMHWKGLWALFRYHGEVIDAFIPVKKSKSGKRFGFVRYNSMMDARRAISRLNNYVILGNKLSEFGRIEVGESSLRSNYDPNKKDEEVVKVKNTNIVVQGHVEEEQLWNLQRCLVDEELFEVLKQNDWVYLREFFIKIELWSETTMVEERDSVRDWDDTVVSESKSAMSPGLELNPNSSQNIYRLDEEMISGIRIETRVGERAKNGYNNRARKEVSNMGLTIDELGLKNEEGAQEEQQISEEGMGLA</sequence>
<dbReference type="Proteomes" id="UP000593575">
    <property type="component" value="Unassembled WGS sequence"/>
</dbReference>
<evidence type="ECO:0000313" key="5">
    <source>
        <dbReference type="EMBL" id="MBA0841008.1"/>
    </source>
</evidence>
<dbReference type="InterPro" id="IPR050502">
    <property type="entry name" value="Euk_RNA-bind_prot"/>
</dbReference>
<dbReference type="SUPFAM" id="SSF54928">
    <property type="entry name" value="RNA-binding domain, RBD"/>
    <property type="match status" value="1"/>
</dbReference>
<dbReference type="PANTHER" id="PTHR48025">
    <property type="entry name" value="OS02G0815200 PROTEIN"/>
    <property type="match status" value="1"/>
</dbReference>
<reference evidence="5 6" key="1">
    <citation type="journal article" date="2019" name="Genome Biol. Evol.">
        <title>Insights into the evolution of the New World diploid cottons (Gossypium, subgenus Houzingenia) based on genome sequencing.</title>
        <authorList>
            <person name="Grover C.E."/>
            <person name="Arick M.A. 2nd"/>
            <person name="Thrash A."/>
            <person name="Conover J.L."/>
            <person name="Sanders W.S."/>
            <person name="Peterson D.G."/>
            <person name="Frelichowski J.E."/>
            <person name="Scheffler J.A."/>
            <person name="Scheffler B.E."/>
            <person name="Wendel J.F."/>
        </authorList>
    </citation>
    <scope>NUCLEOTIDE SEQUENCE [LARGE SCALE GENOMIC DNA]</scope>
    <source>
        <strain evidence="5">6</strain>
        <tissue evidence="5">Leaf</tissue>
    </source>
</reference>
<dbReference type="CDD" id="cd00590">
    <property type="entry name" value="RRM_SF"/>
    <property type="match status" value="1"/>
</dbReference>
<dbReference type="Pfam" id="PF00076">
    <property type="entry name" value="RRM_1"/>
    <property type="match status" value="1"/>
</dbReference>
<feature type="region of interest" description="Disordered" evidence="3">
    <location>
        <begin position="243"/>
        <end position="262"/>
    </location>
</feature>
<evidence type="ECO:0000256" key="3">
    <source>
        <dbReference type="SAM" id="MobiDB-lite"/>
    </source>
</evidence>